<dbReference type="AlphaFoldDB" id="A0A336NBB2"/>
<name>A0A336NBB2_BARGR</name>
<protein>
    <submittedName>
        <fullName evidence="1">Uncharacterized protein</fullName>
    </submittedName>
</protein>
<sequence length="55" mass="6147">MGRCQEEPVPRAPKIRCVLTNGYDFRNGFLESLSFESGEAKSTSSYKTAIDAQYP</sequence>
<accession>A0A336NBB2</accession>
<dbReference type="EMBL" id="UFTD01000001">
    <property type="protein sequence ID" value="SSZ39464.1"/>
    <property type="molecule type" value="Genomic_DNA"/>
</dbReference>
<evidence type="ECO:0000313" key="1">
    <source>
        <dbReference type="EMBL" id="SSZ39464.1"/>
    </source>
</evidence>
<evidence type="ECO:0000313" key="2">
    <source>
        <dbReference type="Proteomes" id="UP000253846"/>
    </source>
</evidence>
<dbReference type="Proteomes" id="UP000253846">
    <property type="component" value="Unassembled WGS sequence"/>
</dbReference>
<organism evidence="1 2">
    <name type="scientific">Bartonella grahamii</name>
    <dbReference type="NCBI Taxonomy" id="33045"/>
    <lineage>
        <taxon>Bacteria</taxon>
        <taxon>Pseudomonadati</taxon>
        <taxon>Pseudomonadota</taxon>
        <taxon>Alphaproteobacteria</taxon>
        <taxon>Hyphomicrobiales</taxon>
        <taxon>Bartonellaceae</taxon>
        <taxon>Bartonella</taxon>
    </lineage>
</organism>
<proteinExistence type="predicted"/>
<reference evidence="1 2" key="1">
    <citation type="submission" date="2018-06" db="EMBL/GenBank/DDBJ databases">
        <authorList>
            <consortium name="Pathogen Informatics"/>
            <person name="Doyle S."/>
        </authorList>
    </citation>
    <scope>NUCLEOTIDE SEQUENCE [LARGE SCALE GENOMIC DNA]</scope>
    <source>
        <strain evidence="1 2">NCTC12860</strain>
    </source>
</reference>
<gene>
    <name evidence="1" type="ORF">NCTC12860_00678</name>
</gene>